<dbReference type="OrthoDB" id="995477at2759"/>
<evidence type="ECO:0000259" key="2">
    <source>
        <dbReference type="PROSITE" id="PS50126"/>
    </source>
</evidence>
<dbReference type="PANTHER" id="PTHR10724">
    <property type="entry name" value="30S RIBOSOMAL PROTEIN S1"/>
    <property type="match status" value="1"/>
</dbReference>
<dbReference type="SUPFAM" id="SSF47781">
    <property type="entry name" value="RuvA domain 2-like"/>
    <property type="match status" value="2"/>
</dbReference>
<feature type="domain" description="S1 motif" evidence="2">
    <location>
        <begin position="188"/>
        <end position="261"/>
    </location>
</feature>
<dbReference type="Gene3D" id="1.10.150.310">
    <property type="entry name" value="Tex RuvX-like domain-like"/>
    <property type="match status" value="1"/>
</dbReference>
<dbReference type="SUPFAM" id="SSF50249">
    <property type="entry name" value="Nucleic acid-binding proteins"/>
    <property type="match status" value="1"/>
</dbReference>
<dbReference type="InterPro" id="IPR010994">
    <property type="entry name" value="RuvA_2-like"/>
</dbReference>
<dbReference type="SMART" id="SM00316">
    <property type="entry name" value="S1"/>
    <property type="match status" value="1"/>
</dbReference>
<evidence type="ECO:0000313" key="3">
    <source>
        <dbReference type="EMBL" id="KAJ8250652.1"/>
    </source>
</evidence>
<proteinExistence type="predicted"/>
<dbReference type="Proteomes" id="UP001152803">
    <property type="component" value="Unassembled WGS sequence"/>
</dbReference>
<dbReference type="FunFam" id="2.40.50.140:FF:000146">
    <property type="entry name" value="S1 RNA-binding domain-containing protein 1"/>
    <property type="match status" value="1"/>
</dbReference>
<dbReference type="PANTHER" id="PTHR10724:SF10">
    <property type="entry name" value="S1 RNA-BINDING DOMAIN-CONTAINING PROTEIN 1"/>
    <property type="match status" value="1"/>
</dbReference>
<dbReference type="GO" id="GO:0003729">
    <property type="term" value="F:mRNA binding"/>
    <property type="evidence" value="ECO:0007669"/>
    <property type="project" value="TreeGrafter"/>
</dbReference>
<dbReference type="EMBL" id="JAFJMO010000018">
    <property type="protein sequence ID" value="KAJ8250652.1"/>
    <property type="molecule type" value="Genomic_DNA"/>
</dbReference>
<feature type="region of interest" description="Disordered" evidence="1">
    <location>
        <begin position="57"/>
        <end position="93"/>
    </location>
</feature>
<dbReference type="Pfam" id="PF00575">
    <property type="entry name" value="S1"/>
    <property type="match status" value="1"/>
</dbReference>
<organism evidence="3 4">
    <name type="scientific">Conger conger</name>
    <name type="common">Conger eel</name>
    <name type="synonym">Muraena conger</name>
    <dbReference type="NCBI Taxonomy" id="82655"/>
    <lineage>
        <taxon>Eukaryota</taxon>
        <taxon>Metazoa</taxon>
        <taxon>Chordata</taxon>
        <taxon>Craniata</taxon>
        <taxon>Vertebrata</taxon>
        <taxon>Euteleostomi</taxon>
        <taxon>Actinopterygii</taxon>
        <taxon>Neopterygii</taxon>
        <taxon>Teleostei</taxon>
        <taxon>Anguilliformes</taxon>
        <taxon>Congridae</taxon>
        <taxon>Conger</taxon>
    </lineage>
</organism>
<keyword evidence="4" id="KW-1185">Reference proteome</keyword>
<protein>
    <recommendedName>
        <fullName evidence="2">S1 motif domain-containing protein</fullName>
    </recommendedName>
</protein>
<dbReference type="InterPro" id="IPR041692">
    <property type="entry name" value="HHH_9"/>
</dbReference>
<evidence type="ECO:0000256" key="1">
    <source>
        <dbReference type="SAM" id="MobiDB-lite"/>
    </source>
</evidence>
<dbReference type="CDD" id="cd05685">
    <property type="entry name" value="S1_Tex"/>
    <property type="match status" value="1"/>
</dbReference>
<gene>
    <name evidence="3" type="ORF">COCON_G00225740</name>
</gene>
<dbReference type="AlphaFoldDB" id="A0A9Q1HN15"/>
<dbReference type="GO" id="GO:0003735">
    <property type="term" value="F:structural constituent of ribosome"/>
    <property type="evidence" value="ECO:0007669"/>
    <property type="project" value="TreeGrafter"/>
</dbReference>
<dbReference type="PROSITE" id="PS50126">
    <property type="entry name" value="S1"/>
    <property type="match status" value="1"/>
</dbReference>
<accession>A0A9Q1HN15</accession>
<reference evidence="3" key="1">
    <citation type="journal article" date="2023" name="Science">
        <title>Genome structures resolve the early diversification of teleost fishes.</title>
        <authorList>
            <person name="Parey E."/>
            <person name="Louis A."/>
            <person name="Montfort J."/>
            <person name="Bouchez O."/>
            <person name="Roques C."/>
            <person name="Iampietro C."/>
            <person name="Lluch J."/>
            <person name="Castinel A."/>
            <person name="Donnadieu C."/>
            <person name="Desvignes T."/>
            <person name="Floi Bucao C."/>
            <person name="Jouanno E."/>
            <person name="Wen M."/>
            <person name="Mejri S."/>
            <person name="Dirks R."/>
            <person name="Jansen H."/>
            <person name="Henkel C."/>
            <person name="Chen W.J."/>
            <person name="Zahm M."/>
            <person name="Cabau C."/>
            <person name="Klopp C."/>
            <person name="Thompson A.W."/>
            <person name="Robinson-Rechavi M."/>
            <person name="Braasch I."/>
            <person name="Lecointre G."/>
            <person name="Bobe J."/>
            <person name="Postlethwait J.H."/>
            <person name="Berthelot C."/>
            <person name="Roest Crollius H."/>
            <person name="Guiguen Y."/>
        </authorList>
    </citation>
    <scope>NUCLEOTIDE SEQUENCE</scope>
    <source>
        <strain evidence="3">Concon-B</strain>
    </source>
</reference>
<dbReference type="InterPro" id="IPR050437">
    <property type="entry name" value="Ribos_protein_bS1-like"/>
</dbReference>
<dbReference type="Gene3D" id="2.40.50.140">
    <property type="entry name" value="Nucleic acid-binding proteins"/>
    <property type="match status" value="1"/>
</dbReference>
<dbReference type="Pfam" id="PF17674">
    <property type="entry name" value="HHH_9"/>
    <property type="match status" value="1"/>
</dbReference>
<name>A0A9Q1HN15_CONCO</name>
<dbReference type="InterPro" id="IPR044146">
    <property type="entry name" value="S1_Tex"/>
</dbReference>
<comment type="caution">
    <text evidence="3">The sequence shown here is derived from an EMBL/GenBank/DDBJ whole genome shotgun (WGS) entry which is preliminary data.</text>
</comment>
<dbReference type="GO" id="GO:0006412">
    <property type="term" value="P:translation"/>
    <property type="evidence" value="ECO:0007669"/>
    <property type="project" value="TreeGrafter"/>
</dbReference>
<dbReference type="InterPro" id="IPR012340">
    <property type="entry name" value="NA-bd_OB-fold"/>
</dbReference>
<sequence>MGADRHVGPAEWAGIAEKNGPFLNREQLKLVKGLGPKSFQQCAGFIRINPENLQSCSSRAEADPAAVPPEKAPPKRGKGKAPSTGTARPNPLDQTCIHPESYCIAMRFLQHIEGRVEDTGRPELRQRVEGSVRRLGLEPLAKTLDTTPETLQLIVDGLTQPSGFDIRQGFEQADFKRGIVSMGDLRPGVVLTGRVENTALFGAFVDIGVGRSGLIHKSSITLEKLPADLRRRSLALGPGERVEVRVINVDAQRGRIGLDLIRLLR</sequence>
<dbReference type="InterPro" id="IPR003029">
    <property type="entry name" value="S1_domain"/>
</dbReference>
<evidence type="ECO:0000313" key="4">
    <source>
        <dbReference type="Proteomes" id="UP001152803"/>
    </source>
</evidence>
<dbReference type="Pfam" id="PF12836">
    <property type="entry name" value="HHH_3"/>
    <property type="match status" value="1"/>
</dbReference>